<keyword evidence="2" id="KW-1185">Reference proteome</keyword>
<protein>
    <submittedName>
        <fullName evidence="1">Uncharacterized protein</fullName>
    </submittedName>
</protein>
<evidence type="ECO:0000313" key="1">
    <source>
        <dbReference type="EMBL" id="MET1257383.1"/>
    </source>
</evidence>
<dbReference type="RefSeq" id="WP_353897967.1">
    <property type="nucleotide sequence ID" value="NZ_JBEVCJ010000054.1"/>
</dbReference>
<gene>
    <name evidence="1" type="ORF">ABVT43_19760</name>
</gene>
<name>A0ABV2BZN2_9GAMM</name>
<organism evidence="1 2">
    <name type="scientific">Aliikangiella maris</name>
    <dbReference type="NCBI Taxonomy" id="3162458"/>
    <lineage>
        <taxon>Bacteria</taxon>
        <taxon>Pseudomonadati</taxon>
        <taxon>Pseudomonadota</taxon>
        <taxon>Gammaproteobacteria</taxon>
        <taxon>Oceanospirillales</taxon>
        <taxon>Pleioneaceae</taxon>
        <taxon>Aliikangiella</taxon>
    </lineage>
</organism>
<evidence type="ECO:0000313" key="2">
    <source>
        <dbReference type="Proteomes" id="UP001548189"/>
    </source>
</evidence>
<proteinExistence type="predicted"/>
<dbReference type="EMBL" id="JBEVCJ010000054">
    <property type="protein sequence ID" value="MET1257383.1"/>
    <property type="molecule type" value="Genomic_DNA"/>
</dbReference>
<accession>A0ABV2BZN2</accession>
<dbReference type="Proteomes" id="UP001548189">
    <property type="component" value="Unassembled WGS sequence"/>
</dbReference>
<sequence>MKHLILIIILVLSFGLEAREKAEPKILKEYFSVLARETLINEGRGYVSNLGTPIFADFEHKNGNLFYVVASDIPKQGCFTIVFSYNKERMNFLEWLQRLHCKSAQESIKEYVAYDGTEFSFEGEQ</sequence>
<reference evidence="1 2" key="1">
    <citation type="submission" date="2024-06" db="EMBL/GenBank/DDBJ databases">
        <authorList>
            <person name="Li F."/>
        </authorList>
    </citation>
    <scope>NUCLEOTIDE SEQUENCE [LARGE SCALE GENOMIC DNA]</scope>
    <source>
        <strain evidence="1 2">GXAS 311</strain>
    </source>
</reference>
<comment type="caution">
    <text evidence="1">The sequence shown here is derived from an EMBL/GenBank/DDBJ whole genome shotgun (WGS) entry which is preliminary data.</text>
</comment>